<dbReference type="GO" id="GO:0008270">
    <property type="term" value="F:zinc ion binding"/>
    <property type="evidence" value="ECO:0007669"/>
    <property type="project" value="UniProtKB-KW"/>
</dbReference>
<organism evidence="12">
    <name type="scientific">Davidia involucrata</name>
    <name type="common">Dove tree</name>
    <dbReference type="NCBI Taxonomy" id="16924"/>
    <lineage>
        <taxon>Eukaryota</taxon>
        <taxon>Viridiplantae</taxon>
        <taxon>Streptophyta</taxon>
        <taxon>Embryophyta</taxon>
        <taxon>Tracheophyta</taxon>
        <taxon>Spermatophyta</taxon>
        <taxon>Magnoliopsida</taxon>
        <taxon>eudicotyledons</taxon>
        <taxon>Gunneridae</taxon>
        <taxon>Pentapetalae</taxon>
        <taxon>asterids</taxon>
        <taxon>Cornales</taxon>
        <taxon>Nyssaceae</taxon>
        <taxon>Davidia</taxon>
    </lineage>
</organism>
<dbReference type="SUPFAM" id="SSF57716">
    <property type="entry name" value="Glucocorticoid receptor-like (DNA-binding domain)"/>
    <property type="match status" value="2"/>
</dbReference>
<dbReference type="GO" id="GO:0003677">
    <property type="term" value="F:DNA binding"/>
    <property type="evidence" value="ECO:0007669"/>
    <property type="project" value="InterPro"/>
</dbReference>
<proteinExistence type="predicted"/>
<name>A0A5B7AK50_DAVIN</name>
<dbReference type="InterPro" id="IPR001510">
    <property type="entry name" value="Znf_PARP"/>
</dbReference>
<dbReference type="PANTHER" id="PTHR10459:SF80">
    <property type="entry name" value="POLY [ADP-RIBOSE] POLYMERASE 1"/>
    <property type="match status" value="1"/>
</dbReference>
<dbReference type="GO" id="GO:0003950">
    <property type="term" value="F:NAD+ poly-ADP-ribosyltransferase activity"/>
    <property type="evidence" value="ECO:0007669"/>
    <property type="project" value="UniProtKB-EC"/>
</dbReference>
<dbReference type="PANTHER" id="PTHR10459">
    <property type="entry name" value="DNA LIGASE"/>
    <property type="match status" value="1"/>
</dbReference>
<evidence type="ECO:0000256" key="3">
    <source>
        <dbReference type="ARBA" id="ARBA00022679"/>
    </source>
</evidence>
<dbReference type="GO" id="GO:0005730">
    <property type="term" value="C:nucleolus"/>
    <property type="evidence" value="ECO:0007669"/>
    <property type="project" value="TreeGrafter"/>
</dbReference>
<accession>A0A5B7AK50</accession>
<keyword evidence="5" id="KW-0863">Zinc-finger</keyword>
<comment type="subcellular location">
    <subcellularLocation>
        <location evidence="1">Nucleus</location>
    </subcellularLocation>
</comment>
<evidence type="ECO:0000256" key="8">
    <source>
        <dbReference type="ARBA" id="ARBA00023242"/>
    </source>
</evidence>
<gene>
    <name evidence="12" type="ORF">Din_025896</name>
</gene>
<feature type="region of interest" description="Disordered" evidence="10">
    <location>
        <begin position="375"/>
        <end position="396"/>
    </location>
</feature>
<dbReference type="Gene3D" id="3.30.1740.10">
    <property type="entry name" value="Zinc finger, PARP-type"/>
    <property type="match status" value="2"/>
</dbReference>
<feature type="compositionally biased region" description="Basic and acidic residues" evidence="10">
    <location>
        <begin position="190"/>
        <end position="200"/>
    </location>
</feature>
<keyword evidence="8" id="KW-0539">Nucleus</keyword>
<dbReference type="SMART" id="SM01335">
    <property type="entry name" value="PADR1"/>
    <property type="match status" value="1"/>
</dbReference>
<protein>
    <submittedName>
        <fullName evidence="12">Putative poly(ADP-ribose) polymerase 1</fullName>
        <ecNumber evidence="12">2.4.2.30</ecNumber>
    </submittedName>
</protein>
<keyword evidence="7" id="KW-0520">NAD</keyword>
<evidence type="ECO:0000256" key="7">
    <source>
        <dbReference type="ARBA" id="ARBA00023027"/>
    </source>
</evidence>
<dbReference type="InterPro" id="IPR036957">
    <property type="entry name" value="Znf_PARP_sf"/>
</dbReference>
<feature type="domain" description="PARP-type" evidence="11">
    <location>
        <begin position="103"/>
        <end position="183"/>
    </location>
</feature>
<dbReference type="InterPro" id="IPR038650">
    <property type="entry name" value="PADR1_C_dom_sf"/>
</dbReference>
<keyword evidence="2 12" id="KW-0328">Glycosyltransferase</keyword>
<dbReference type="InterPro" id="IPR049296">
    <property type="entry name" value="PARP1-like_PADR1_N"/>
</dbReference>
<keyword evidence="3 12" id="KW-0808">Transferase</keyword>
<feature type="compositionally biased region" description="Polar residues" evidence="10">
    <location>
        <begin position="383"/>
        <end position="396"/>
    </location>
</feature>
<evidence type="ECO:0000313" key="12">
    <source>
        <dbReference type="EMBL" id="MPA56455.1"/>
    </source>
</evidence>
<dbReference type="Gene3D" id="1.10.20.130">
    <property type="match status" value="1"/>
</dbReference>
<keyword evidence="4" id="KW-0479">Metal-binding</keyword>
<dbReference type="InterPro" id="IPR012982">
    <property type="entry name" value="PARP1-like_PADR1_Zn_ribbon"/>
</dbReference>
<dbReference type="Pfam" id="PF21728">
    <property type="entry name" value="PADR1_N"/>
    <property type="match status" value="1"/>
</dbReference>
<keyword evidence="9" id="KW-0175">Coiled coil</keyword>
<dbReference type="PROSITE" id="PS52007">
    <property type="entry name" value="PADR1"/>
    <property type="match status" value="1"/>
</dbReference>
<evidence type="ECO:0000256" key="4">
    <source>
        <dbReference type="ARBA" id="ARBA00022723"/>
    </source>
</evidence>
<dbReference type="Gene3D" id="2.20.25.630">
    <property type="match status" value="1"/>
</dbReference>
<dbReference type="EMBL" id="GHES01025896">
    <property type="protein sequence ID" value="MPA56455.1"/>
    <property type="molecule type" value="Transcribed_RNA"/>
</dbReference>
<dbReference type="Pfam" id="PF00645">
    <property type="entry name" value="zf-PARP"/>
    <property type="match status" value="2"/>
</dbReference>
<evidence type="ECO:0000256" key="10">
    <source>
        <dbReference type="SAM" id="MobiDB-lite"/>
    </source>
</evidence>
<evidence type="ECO:0000259" key="11">
    <source>
        <dbReference type="PROSITE" id="PS50064"/>
    </source>
</evidence>
<sequence>MANPPKPWKAEYAKSARSSCKTCKNTIDKEKLRLGKMVQATQFDGFMPMWNHIDCILKKANQIKSFDDVEGIELLRWEDQQKIRKYVEGGGPQNNPAPALMECGVEVSQTSRATCRRCNQKISKGEVRISTKPDGRGAKGLAWHHASCFMESSPTTQVEKLSGWDSLSASDQAAVHALVKKAPSSTKGGKKVELQVDKEPLQQLTSKGGAKRKRADTSDQNTKFTKTESNALSEKSANKLVHEQTNASELESQLEAQTRELWALKDDLKKHVTTVELREMLEANGQDSTGSELDLRDRCADGMLFGALGRCPLCSGCLRYSGGMYRCHGYLSAWSKCSYSTTEPERVEGKWKIPEETSNQYLCKWFKSQKAKKPVRILPPPSSSTSGCQAVNGLSQSSKGEKLGDLKVAIAGVPKKSMKLLSRIY</sequence>
<dbReference type="PROSITE" id="PS50064">
    <property type="entry name" value="ZF_PARP_2"/>
    <property type="match status" value="2"/>
</dbReference>
<evidence type="ECO:0000256" key="6">
    <source>
        <dbReference type="ARBA" id="ARBA00022833"/>
    </source>
</evidence>
<dbReference type="EC" id="2.4.2.30" evidence="12"/>
<dbReference type="GO" id="GO:0006302">
    <property type="term" value="P:double-strand break repair"/>
    <property type="evidence" value="ECO:0007669"/>
    <property type="project" value="TreeGrafter"/>
</dbReference>
<dbReference type="AlphaFoldDB" id="A0A5B7AK50"/>
<dbReference type="FunFam" id="1.10.20.130:FF:000001">
    <property type="entry name" value="Poly [ADP-ribose] polymerase"/>
    <property type="match status" value="1"/>
</dbReference>
<dbReference type="SMART" id="SM01336">
    <property type="entry name" value="zf-PARP"/>
    <property type="match status" value="2"/>
</dbReference>
<feature type="domain" description="PARP-type" evidence="11">
    <location>
        <begin position="8"/>
        <end position="91"/>
    </location>
</feature>
<dbReference type="FunFam" id="3.30.1740.10:FF:000004">
    <property type="entry name" value="Poly [ADP-ribose] polymerase"/>
    <property type="match status" value="1"/>
</dbReference>
<reference evidence="12" key="1">
    <citation type="submission" date="2019-08" db="EMBL/GenBank/DDBJ databases">
        <title>Reference gene set and small RNA set construction with multiple tissues from Davidia involucrata Baill.</title>
        <authorList>
            <person name="Yang H."/>
            <person name="Zhou C."/>
            <person name="Li G."/>
            <person name="Wang J."/>
            <person name="Gao P."/>
            <person name="Wang M."/>
            <person name="Wang R."/>
            <person name="Zhao Y."/>
        </authorList>
    </citation>
    <scope>NUCLEOTIDE SEQUENCE</scope>
    <source>
        <tissue evidence="12">Mixed with DoveR01_LX</tissue>
    </source>
</reference>
<dbReference type="GO" id="GO:1990404">
    <property type="term" value="F:NAD+-protein mono-ADP-ribosyltransferase activity"/>
    <property type="evidence" value="ECO:0007669"/>
    <property type="project" value="TreeGrafter"/>
</dbReference>
<feature type="region of interest" description="Disordered" evidence="10">
    <location>
        <begin position="180"/>
        <end position="237"/>
    </location>
</feature>
<evidence type="ECO:0000256" key="2">
    <source>
        <dbReference type="ARBA" id="ARBA00022676"/>
    </source>
</evidence>
<dbReference type="Pfam" id="PF08063">
    <property type="entry name" value="Zn_ribbon_PADR1"/>
    <property type="match status" value="1"/>
</dbReference>
<dbReference type="GO" id="GO:0070212">
    <property type="term" value="P:protein poly-ADP-ribosylation"/>
    <property type="evidence" value="ECO:0007669"/>
    <property type="project" value="TreeGrafter"/>
</dbReference>
<evidence type="ECO:0000256" key="5">
    <source>
        <dbReference type="ARBA" id="ARBA00022771"/>
    </source>
</evidence>
<evidence type="ECO:0000256" key="9">
    <source>
        <dbReference type="SAM" id="Coils"/>
    </source>
</evidence>
<feature type="coiled-coil region" evidence="9">
    <location>
        <begin position="240"/>
        <end position="267"/>
    </location>
</feature>
<keyword evidence="6" id="KW-0862">Zinc</keyword>
<dbReference type="FunFam" id="2.20.25.630:FF:000001">
    <property type="entry name" value="Poly [ADP-ribose] polymerase"/>
    <property type="match status" value="1"/>
</dbReference>
<evidence type="ECO:0000256" key="1">
    <source>
        <dbReference type="ARBA" id="ARBA00004123"/>
    </source>
</evidence>
<feature type="compositionally biased region" description="Polar residues" evidence="10">
    <location>
        <begin position="218"/>
        <end position="235"/>
    </location>
</feature>
<dbReference type="InterPro" id="IPR050800">
    <property type="entry name" value="ARTD/PARP"/>
</dbReference>